<sequence length="172" mass="20113">MRALRADDVGALFSIGSDLEVMKYNDDPMVEMEEAVKRFEMHELEFKEKRSIRWGIARKEDDRLVGTVLMYKLSRKFASAEIGFELAKEFWGRGVMTEVLEQVVQFGFEELALNRLEASFATENVGSRRVLEKNGFVYEGTLRDKWYMNGRYWDGVVMGLLRKDYLAWKDGR</sequence>
<organism evidence="2 3">
    <name type="scientific">Tumebacillus amylolyticus</name>
    <dbReference type="NCBI Taxonomy" id="2801339"/>
    <lineage>
        <taxon>Bacteria</taxon>
        <taxon>Bacillati</taxon>
        <taxon>Bacillota</taxon>
        <taxon>Bacilli</taxon>
        <taxon>Bacillales</taxon>
        <taxon>Alicyclobacillaceae</taxon>
        <taxon>Tumebacillus</taxon>
    </lineage>
</organism>
<dbReference type="PANTHER" id="PTHR43792">
    <property type="entry name" value="GNAT FAMILY, PUTATIVE (AFU_ORTHOLOGUE AFUA_3G00765)-RELATED-RELATED"/>
    <property type="match status" value="1"/>
</dbReference>
<dbReference type="Proteomes" id="UP000602284">
    <property type="component" value="Unassembled WGS sequence"/>
</dbReference>
<evidence type="ECO:0000259" key="1">
    <source>
        <dbReference type="PROSITE" id="PS51186"/>
    </source>
</evidence>
<feature type="domain" description="N-acetyltransferase" evidence="1">
    <location>
        <begin position="1"/>
        <end position="163"/>
    </location>
</feature>
<dbReference type="Gene3D" id="3.40.630.30">
    <property type="match status" value="1"/>
</dbReference>
<dbReference type="Pfam" id="PF13302">
    <property type="entry name" value="Acetyltransf_3"/>
    <property type="match status" value="1"/>
</dbReference>
<comment type="caution">
    <text evidence="2">The sequence shown here is derived from an EMBL/GenBank/DDBJ whole genome shotgun (WGS) entry which is preliminary data.</text>
</comment>
<gene>
    <name evidence="2" type="ORF">JJB07_00215</name>
</gene>
<proteinExistence type="predicted"/>
<evidence type="ECO:0000313" key="3">
    <source>
        <dbReference type="Proteomes" id="UP000602284"/>
    </source>
</evidence>
<evidence type="ECO:0000313" key="2">
    <source>
        <dbReference type="EMBL" id="MBL0385053.1"/>
    </source>
</evidence>
<dbReference type="InterPro" id="IPR016181">
    <property type="entry name" value="Acyl_CoA_acyltransferase"/>
</dbReference>
<dbReference type="PROSITE" id="PS51186">
    <property type="entry name" value="GNAT"/>
    <property type="match status" value="1"/>
</dbReference>
<dbReference type="PANTHER" id="PTHR43792:SF9">
    <property type="entry name" value="RIBOSOMAL-PROTEIN-ALANINE ACETYLTRANSFERASE"/>
    <property type="match status" value="1"/>
</dbReference>
<keyword evidence="3" id="KW-1185">Reference proteome</keyword>
<protein>
    <submittedName>
        <fullName evidence="2">GNAT family N-acetyltransferase</fullName>
    </submittedName>
</protein>
<dbReference type="SUPFAM" id="SSF55729">
    <property type="entry name" value="Acyl-CoA N-acyltransferases (Nat)"/>
    <property type="match status" value="1"/>
</dbReference>
<dbReference type="InterPro" id="IPR051531">
    <property type="entry name" value="N-acetyltransferase"/>
</dbReference>
<reference evidence="2 3" key="1">
    <citation type="submission" date="2021-01" db="EMBL/GenBank/DDBJ databases">
        <title>Tumebacillus sp. strain ITR2 16S ribosomal RNA gene Genome sequencing and assembly.</title>
        <authorList>
            <person name="Kang M."/>
        </authorList>
    </citation>
    <scope>NUCLEOTIDE SEQUENCE [LARGE SCALE GENOMIC DNA]</scope>
    <source>
        <strain evidence="2 3">ITR2</strain>
    </source>
</reference>
<accession>A0ABS1J452</accession>
<dbReference type="EMBL" id="JAEQNB010000001">
    <property type="protein sequence ID" value="MBL0385053.1"/>
    <property type="molecule type" value="Genomic_DNA"/>
</dbReference>
<name>A0ABS1J452_9BACL</name>
<dbReference type="InterPro" id="IPR000182">
    <property type="entry name" value="GNAT_dom"/>
</dbReference>